<dbReference type="Proteomes" id="UP000068382">
    <property type="component" value="Unassembled WGS sequence"/>
</dbReference>
<name>A0A132C1N3_9RHOB</name>
<gene>
    <name evidence="1" type="ORF">TRIHO_10620</name>
</gene>
<evidence type="ECO:0000313" key="2">
    <source>
        <dbReference type="Proteomes" id="UP000068382"/>
    </source>
</evidence>
<accession>A0A132C1N3</accession>
<evidence type="ECO:0000313" key="1">
    <source>
        <dbReference type="EMBL" id="KUP94037.1"/>
    </source>
</evidence>
<organism evidence="1 2">
    <name type="scientific">Tritonibacter horizontis</name>
    <dbReference type="NCBI Taxonomy" id="1768241"/>
    <lineage>
        <taxon>Bacteria</taxon>
        <taxon>Pseudomonadati</taxon>
        <taxon>Pseudomonadota</taxon>
        <taxon>Alphaproteobacteria</taxon>
        <taxon>Rhodobacterales</taxon>
        <taxon>Paracoccaceae</taxon>
        <taxon>Tritonibacter</taxon>
    </lineage>
</organism>
<keyword evidence="2" id="KW-1185">Reference proteome</keyword>
<proteinExistence type="predicted"/>
<reference evidence="1 2" key="1">
    <citation type="submission" date="2015-12" db="EMBL/GenBank/DDBJ databases">
        <title>Genome sequence of the marine Rhodobacteraceae strain O3.65, Candidatus Tritonibacter horizontis.</title>
        <authorList>
            <person name="Poehlein A."/>
            <person name="Giebel H.A."/>
            <person name="Voget S."/>
            <person name="Brinkhoff T."/>
        </authorList>
    </citation>
    <scope>NUCLEOTIDE SEQUENCE [LARGE SCALE GENOMIC DNA]</scope>
    <source>
        <strain evidence="1 2">O3.65</strain>
    </source>
</reference>
<dbReference type="EMBL" id="LPUY01000033">
    <property type="protein sequence ID" value="KUP94037.1"/>
    <property type="molecule type" value="Genomic_DNA"/>
</dbReference>
<dbReference type="AlphaFoldDB" id="A0A132C1N3"/>
<dbReference type="OrthoDB" id="8261795at2"/>
<protein>
    <recommendedName>
        <fullName evidence="3">Transposase</fullName>
    </recommendedName>
</protein>
<evidence type="ECO:0008006" key="3">
    <source>
        <dbReference type="Google" id="ProtNLM"/>
    </source>
</evidence>
<dbReference type="RefSeq" id="WP_082705040.1">
    <property type="nucleotide sequence ID" value="NZ_LPUY01000033.1"/>
</dbReference>
<dbReference type="PATRIC" id="fig|1768241.3.peg.1102"/>
<comment type="caution">
    <text evidence="1">The sequence shown here is derived from an EMBL/GenBank/DDBJ whole genome shotgun (WGS) entry which is preliminary data.</text>
</comment>
<sequence length="59" mass="6405">MNPATVGLDLAKNVFHVHVADASGRTLDSKRLTRRELLPFFESLPSCLIGIEACATAHN</sequence>